<name>A0ABY6U3N0_BIOOC</name>
<dbReference type="InterPro" id="IPR000639">
    <property type="entry name" value="Epox_hydrolase-like"/>
</dbReference>
<evidence type="ECO:0000259" key="1">
    <source>
        <dbReference type="Pfam" id="PF12697"/>
    </source>
</evidence>
<sequence>MLAEGWVTECETLVSRRNHRLAYRRRGSGPTVLLLHGFPTWSYDYASVATDLARDHEVITLDFLGYGASDKPKHYQYSVAESADSVEDLLDHLSQPSVYLVMHDYGAIVGQELVDRQLKDSLPFRISGITVLNCGIVYRAYRPTLLQRVLNMSVVGGFVAGRITAARARAGLDGVMGTEKLDDEEFANMWHGMSLKDGHKLSHLLIGYNNERGVHHKRWEAALSAWNGPLKLVWGLDDPVSGKHVLEQAKKRLPDASIVELEGVGHFPQVEAPKVVAEAIRESVDQQSHDNTHT</sequence>
<dbReference type="PRINTS" id="PR00412">
    <property type="entry name" value="EPOXHYDRLASE"/>
</dbReference>
<proteinExistence type="predicted"/>
<evidence type="ECO:0000313" key="3">
    <source>
        <dbReference type="Proteomes" id="UP000766486"/>
    </source>
</evidence>
<evidence type="ECO:0000313" key="2">
    <source>
        <dbReference type="EMBL" id="VUC25660.1"/>
    </source>
</evidence>
<dbReference type="PANTHER" id="PTHR43798">
    <property type="entry name" value="MONOACYLGLYCEROL LIPASE"/>
    <property type="match status" value="1"/>
</dbReference>
<organism evidence="2 3">
    <name type="scientific">Bionectria ochroleuca</name>
    <name type="common">Gliocladium roseum</name>
    <dbReference type="NCBI Taxonomy" id="29856"/>
    <lineage>
        <taxon>Eukaryota</taxon>
        <taxon>Fungi</taxon>
        <taxon>Dikarya</taxon>
        <taxon>Ascomycota</taxon>
        <taxon>Pezizomycotina</taxon>
        <taxon>Sordariomycetes</taxon>
        <taxon>Hypocreomycetidae</taxon>
        <taxon>Hypocreales</taxon>
        <taxon>Bionectriaceae</taxon>
        <taxon>Clonostachys</taxon>
    </lineage>
</organism>
<gene>
    <name evidence="2" type="ORF">CLO192961_LOCUS172281</name>
</gene>
<dbReference type="InterPro" id="IPR029058">
    <property type="entry name" value="AB_hydrolase_fold"/>
</dbReference>
<dbReference type="PANTHER" id="PTHR43798:SF33">
    <property type="entry name" value="HYDROLASE, PUTATIVE (AFU_ORTHOLOGUE AFUA_2G14860)-RELATED"/>
    <property type="match status" value="1"/>
</dbReference>
<dbReference type="InterPro" id="IPR050266">
    <property type="entry name" value="AB_hydrolase_sf"/>
</dbReference>
<accession>A0ABY6U3N0</accession>
<protein>
    <recommendedName>
        <fullName evidence="1">AB hydrolase-1 domain-containing protein</fullName>
    </recommendedName>
</protein>
<reference evidence="2 3" key="1">
    <citation type="submission" date="2019-06" db="EMBL/GenBank/DDBJ databases">
        <authorList>
            <person name="Broberg M."/>
        </authorList>
    </citation>
    <scope>NUCLEOTIDE SEQUENCE [LARGE SCALE GENOMIC DNA]</scope>
</reference>
<dbReference type="Gene3D" id="3.40.50.1820">
    <property type="entry name" value="alpha/beta hydrolase"/>
    <property type="match status" value="1"/>
</dbReference>
<feature type="domain" description="AB hydrolase-1" evidence="1">
    <location>
        <begin position="32"/>
        <end position="279"/>
    </location>
</feature>
<dbReference type="EMBL" id="CABFNS010000737">
    <property type="protein sequence ID" value="VUC25660.1"/>
    <property type="molecule type" value="Genomic_DNA"/>
</dbReference>
<comment type="caution">
    <text evidence="2">The sequence shown here is derived from an EMBL/GenBank/DDBJ whole genome shotgun (WGS) entry which is preliminary data.</text>
</comment>
<keyword evidence="3" id="KW-1185">Reference proteome</keyword>
<dbReference type="InterPro" id="IPR000073">
    <property type="entry name" value="AB_hydrolase_1"/>
</dbReference>
<dbReference type="Proteomes" id="UP000766486">
    <property type="component" value="Unassembled WGS sequence"/>
</dbReference>
<dbReference type="SUPFAM" id="SSF53474">
    <property type="entry name" value="alpha/beta-Hydrolases"/>
    <property type="match status" value="1"/>
</dbReference>
<dbReference type="Pfam" id="PF12697">
    <property type="entry name" value="Abhydrolase_6"/>
    <property type="match status" value="1"/>
</dbReference>